<dbReference type="Pfam" id="PF01497">
    <property type="entry name" value="Peripla_BP_2"/>
    <property type="match status" value="1"/>
</dbReference>
<keyword evidence="4" id="KW-1185">Reference proteome</keyword>
<evidence type="ECO:0000256" key="1">
    <source>
        <dbReference type="SAM" id="SignalP"/>
    </source>
</evidence>
<evidence type="ECO:0000313" key="4">
    <source>
        <dbReference type="Proteomes" id="UP001595976"/>
    </source>
</evidence>
<feature type="domain" description="Fe/B12 periplasmic-binding" evidence="2">
    <location>
        <begin position="37"/>
        <end position="344"/>
    </location>
</feature>
<dbReference type="Proteomes" id="UP001595976">
    <property type="component" value="Unassembled WGS sequence"/>
</dbReference>
<protein>
    <submittedName>
        <fullName evidence="3">ABC transporter substrate-binding protein</fullName>
    </submittedName>
</protein>
<feature type="signal peptide" evidence="1">
    <location>
        <begin position="1"/>
        <end position="26"/>
    </location>
</feature>
<dbReference type="PROSITE" id="PS50983">
    <property type="entry name" value="FE_B12_PBP"/>
    <property type="match status" value="1"/>
</dbReference>
<name>A0ABW0F4L6_9HYPH</name>
<proteinExistence type="predicted"/>
<feature type="chain" id="PRO_5045181190" evidence="1">
    <location>
        <begin position="27"/>
        <end position="369"/>
    </location>
</feature>
<keyword evidence="1" id="KW-0732">Signal</keyword>
<sequence>MSARPSRRAVMLGALAAPALIRPARAQEVSATDVLGRKVTLPAPARRIVLGQGRQINALGLIHPDPVSILAGWGSDYRRQSPDTFARYRQRFPAIETLPFVGDGATAGGFSFEQALALAPDLMVLSRSLAGTRNGPGDLVERFEAAGIPVAVIDFFLDPLKDTLPSLTLLGSLTGREEQTQRLLAFYEGRMRGVAARIAGAPAPGVFIHAHAGGAECCMSPGRGTLDDFITAAGGRNIASGLLPGATGQISLEQLIVSDPQVYVATGGTHMAKQGGLVLGLGVDRATAEESFRRLLARPGIATLKAVSERRAYGLWHLFNDTPLHVVAIERLAKWLHPERFADIDPAATMAEAAAFSAIPLDGTLWIEA</sequence>
<dbReference type="InterPro" id="IPR002491">
    <property type="entry name" value="ABC_transptr_periplasmic_BD"/>
</dbReference>
<accession>A0ABW0F4L6</accession>
<dbReference type="PANTHER" id="PTHR30535">
    <property type="entry name" value="VITAMIN B12-BINDING PROTEIN"/>
    <property type="match status" value="1"/>
</dbReference>
<organism evidence="3 4">
    <name type="scientific">Bosea minatitlanensis</name>
    <dbReference type="NCBI Taxonomy" id="128782"/>
    <lineage>
        <taxon>Bacteria</taxon>
        <taxon>Pseudomonadati</taxon>
        <taxon>Pseudomonadota</taxon>
        <taxon>Alphaproteobacteria</taxon>
        <taxon>Hyphomicrobiales</taxon>
        <taxon>Boseaceae</taxon>
        <taxon>Bosea</taxon>
    </lineage>
</organism>
<gene>
    <name evidence="3" type="ORF">ACFPK2_12945</name>
</gene>
<evidence type="ECO:0000313" key="3">
    <source>
        <dbReference type="EMBL" id="MFC5293891.1"/>
    </source>
</evidence>
<dbReference type="RefSeq" id="WP_260348369.1">
    <property type="nucleotide sequence ID" value="NZ_JAOAOS010000005.1"/>
</dbReference>
<dbReference type="Gene3D" id="3.40.50.1980">
    <property type="entry name" value="Nitrogenase molybdenum iron protein domain"/>
    <property type="match status" value="2"/>
</dbReference>
<dbReference type="SUPFAM" id="SSF53807">
    <property type="entry name" value="Helical backbone' metal receptor"/>
    <property type="match status" value="1"/>
</dbReference>
<dbReference type="InterPro" id="IPR050902">
    <property type="entry name" value="ABC_Transporter_SBP"/>
</dbReference>
<comment type="caution">
    <text evidence="3">The sequence shown here is derived from an EMBL/GenBank/DDBJ whole genome shotgun (WGS) entry which is preliminary data.</text>
</comment>
<evidence type="ECO:0000259" key="2">
    <source>
        <dbReference type="PROSITE" id="PS50983"/>
    </source>
</evidence>
<dbReference type="PANTHER" id="PTHR30535:SF34">
    <property type="entry name" value="MOLYBDATE-BINDING PROTEIN MOLA"/>
    <property type="match status" value="1"/>
</dbReference>
<dbReference type="EMBL" id="JBHSLI010000005">
    <property type="protein sequence ID" value="MFC5293891.1"/>
    <property type="molecule type" value="Genomic_DNA"/>
</dbReference>
<reference evidence="4" key="1">
    <citation type="journal article" date="2019" name="Int. J. Syst. Evol. Microbiol.">
        <title>The Global Catalogue of Microorganisms (GCM) 10K type strain sequencing project: providing services to taxonomists for standard genome sequencing and annotation.</title>
        <authorList>
            <consortium name="The Broad Institute Genomics Platform"/>
            <consortium name="The Broad Institute Genome Sequencing Center for Infectious Disease"/>
            <person name="Wu L."/>
            <person name="Ma J."/>
        </authorList>
    </citation>
    <scope>NUCLEOTIDE SEQUENCE [LARGE SCALE GENOMIC DNA]</scope>
    <source>
        <strain evidence="4">CGMCC 1.15643</strain>
    </source>
</reference>